<evidence type="ECO:0000256" key="3">
    <source>
        <dbReference type="ARBA" id="ARBA00022679"/>
    </source>
</evidence>
<comment type="caution">
    <text evidence="8">The sequence shown here is derived from an EMBL/GenBank/DDBJ whole genome shotgun (WGS) entry which is preliminary data.</text>
</comment>
<dbReference type="SUPFAM" id="SSF56214">
    <property type="entry name" value="4'-phosphopantetheinyl transferase"/>
    <property type="match status" value="2"/>
</dbReference>
<evidence type="ECO:0000313" key="9">
    <source>
        <dbReference type="Proteomes" id="UP000767446"/>
    </source>
</evidence>
<dbReference type="Pfam" id="PF22624">
    <property type="entry name" value="AASDHPPT_N"/>
    <property type="match status" value="1"/>
</dbReference>
<organism evidence="8 9">
    <name type="scientific">Gomphosphaeria aponina SAG 52.96 = DSM 107014</name>
    <dbReference type="NCBI Taxonomy" id="1521640"/>
    <lineage>
        <taxon>Bacteria</taxon>
        <taxon>Bacillati</taxon>
        <taxon>Cyanobacteriota</taxon>
        <taxon>Cyanophyceae</taxon>
        <taxon>Oscillatoriophycideae</taxon>
        <taxon>Chroococcales</taxon>
        <taxon>Gomphosphaeriaceae</taxon>
        <taxon>Gomphosphaeria</taxon>
    </lineage>
</organism>
<dbReference type="Gene3D" id="3.90.470.20">
    <property type="entry name" value="4'-phosphopantetheinyl transferase domain"/>
    <property type="match status" value="2"/>
</dbReference>
<dbReference type="InterPro" id="IPR004568">
    <property type="entry name" value="Ppantetheine-prot_Trfase_dom"/>
</dbReference>
<comment type="cofactor">
    <cofactor evidence="1">
        <name>Mg(2+)</name>
        <dbReference type="ChEBI" id="CHEBI:18420"/>
    </cofactor>
</comment>
<dbReference type="AlphaFoldDB" id="A0A941JPN1"/>
<evidence type="ECO:0000256" key="2">
    <source>
        <dbReference type="ARBA" id="ARBA00010990"/>
    </source>
</evidence>
<dbReference type="GO" id="GO:0006633">
    <property type="term" value="P:fatty acid biosynthetic process"/>
    <property type="evidence" value="ECO:0007669"/>
    <property type="project" value="InterPro"/>
</dbReference>
<feature type="domain" description="4'-phosphopantetheinyl transferase" evidence="6">
    <location>
        <begin position="117"/>
        <end position="190"/>
    </location>
</feature>
<evidence type="ECO:0000259" key="6">
    <source>
        <dbReference type="Pfam" id="PF01648"/>
    </source>
</evidence>
<comment type="similarity">
    <text evidence="2">Belongs to the P-Pant transferase superfamily. Gsp/Sfp/HetI/AcpT family.</text>
</comment>
<sequence length="233" mass="26851">MWQQPPKELSITAREVHVWRANLNLPIARVNELVNILSEDEEKRANRFYFEEHRKRFIVARGTLRLILAQYLAIAPEKFKFKYSDKGKPSLKGEQLQFNVSHAEDLALYGFTLERKIGVDVEYVRKVRDVENIAERFFSEREAEIIKQLAPEEKITAFLHFWTGKEAYFKATGEGISGGLDEIEIDLNSGLLRIKGDSQAALGWCLYKIIPGKDYLGTVAVEGQDLKLSFWKN</sequence>
<dbReference type="Proteomes" id="UP000767446">
    <property type="component" value="Unassembled WGS sequence"/>
</dbReference>
<keyword evidence="3 8" id="KW-0808">Transferase</keyword>
<dbReference type="GO" id="GO:0008897">
    <property type="term" value="F:holo-[acyl-carrier-protein] synthase activity"/>
    <property type="evidence" value="ECO:0007669"/>
    <property type="project" value="InterPro"/>
</dbReference>
<protein>
    <submittedName>
        <fullName evidence="8">4'-phosphopantetheinyl transferase superfamily protein</fullName>
    </submittedName>
</protein>
<dbReference type="InterPro" id="IPR050559">
    <property type="entry name" value="P-Pant_transferase_sf"/>
</dbReference>
<dbReference type="NCBIfam" id="TIGR00556">
    <property type="entry name" value="pantethn_trn"/>
    <property type="match status" value="1"/>
</dbReference>
<evidence type="ECO:0000256" key="5">
    <source>
        <dbReference type="ARBA" id="ARBA00022842"/>
    </source>
</evidence>
<dbReference type="InterPro" id="IPR008278">
    <property type="entry name" value="4-PPantetheinyl_Trfase_dom"/>
</dbReference>
<reference evidence="8" key="1">
    <citation type="submission" date="2021-02" db="EMBL/GenBank/DDBJ databases">
        <title>Metagenome analyses of Stigonema ocellatum DSM 106950, Chlorogloea purpurea SAG 13.99 and Gomphosphaeria aponina DSM 107014.</title>
        <authorList>
            <person name="Marter P."/>
            <person name="Huang S."/>
        </authorList>
    </citation>
    <scope>NUCLEOTIDE SEQUENCE</scope>
    <source>
        <strain evidence="8">JP213</strain>
    </source>
</reference>
<dbReference type="GO" id="GO:0000287">
    <property type="term" value="F:magnesium ion binding"/>
    <property type="evidence" value="ECO:0007669"/>
    <property type="project" value="InterPro"/>
</dbReference>
<dbReference type="GO" id="GO:0019878">
    <property type="term" value="P:lysine biosynthetic process via aminoadipic acid"/>
    <property type="evidence" value="ECO:0007669"/>
    <property type="project" value="TreeGrafter"/>
</dbReference>
<dbReference type="Pfam" id="PF01648">
    <property type="entry name" value="ACPS"/>
    <property type="match status" value="1"/>
</dbReference>
<evidence type="ECO:0000256" key="1">
    <source>
        <dbReference type="ARBA" id="ARBA00001946"/>
    </source>
</evidence>
<dbReference type="EMBL" id="JADQBC010000044">
    <property type="protein sequence ID" value="MBR8827833.1"/>
    <property type="molecule type" value="Genomic_DNA"/>
</dbReference>
<feature type="domain" description="4'-phosphopantetheinyl transferase N-terminal" evidence="7">
    <location>
        <begin position="32"/>
        <end position="107"/>
    </location>
</feature>
<evidence type="ECO:0000313" key="8">
    <source>
        <dbReference type="EMBL" id="MBR8827833.1"/>
    </source>
</evidence>
<keyword evidence="5" id="KW-0460">Magnesium</keyword>
<proteinExistence type="inferred from homology"/>
<gene>
    <name evidence="8" type="ORF">DSM107014_08000</name>
</gene>
<keyword evidence="4" id="KW-0479">Metal-binding</keyword>
<dbReference type="GO" id="GO:0005829">
    <property type="term" value="C:cytosol"/>
    <property type="evidence" value="ECO:0007669"/>
    <property type="project" value="TreeGrafter"/>
</dbReference>
<accession>A0A941JPN1</accession>
<evidence type="ECO:0000259" key="7">
    <source>
        <dbReference type="Pfam" id="PF22624"/>
    </source>
</evidence>
<name>A0A941JPN1_9CHRO</name>
<dbReference type="PANTHER" id="PTHR12215">
    <property type="entry name" value="PHOSPHOPANTETHEINE TRANSFERASE"/>
    <property type="match status" value="1"/>
</dbReference>
<evidence type="ECO:0000256" key="4">
    <source>
        <dbReference type="ARBA" id="ARBA00022723"/>
    </source>
</evidence>
<dbReference type="InterPro" id="IPR055066">
    <property type="entry name" value="AASDHPPT_N"/>
</dbReference>
<dbReference type="PANTHER" id="PTHR12215:SF10">
    <property type="entry name" value="L-AMINOADIPATE-SEMIALDEHYDE DEHYDROGENASE-PHOSPHOPANTETHEINYL TRANSFERASE"/>
    <property type="match status" value="1"/>
</dbReference>
<dbReference type="InterPro" id="IPR037143">
    <property type="entry name" value="4-PPantetheinyl_Trfase_dom_sf"/>
</dbReference>